<dbReference type="AlphaFoldDB" id="A0AAN9IBW4"/>
<dbReference type="Pfam" id="PF00160">
    <property type="entry name" value="Pro_isomerase"/>
    <property type="match status" value="1"/>
</dbReference>
<reference evidence="3 4" key="1">
    <citation type="submission" date="2024-01" db="EMBL/GenBank/DDBJ databases">
        <title>The genomes of 5 underutilized Papilionoideae crops provide insights into root nodulation and disease resistanc.</title>
        <authorList>
            <person name="Yuan L."/>
        </authorList>
    </citation>
    <scope>NUCLEOTIDE SEQUENCE [LARGE SCALE GENOMIC DNA]</scope>
    <source>
        <strain evidence="3">ZHUSHIDOU_FW_LH</strain>
        <tissue evidence="3">Leaf</tissue>
    </source>
</reference>
<dbReference type="InterPro" id="IPR002130">
    <property type="entry name" value="Cyclophilin-type_PPIase_dom"/>
</dbReference>
<dbReference type="PRINTS" id="PR00153">
    <property type="entry name" value="CSAPPISMRASE"/>
</dbReference>
<evidence type="ECO:0000256" key="1">
    <source>
        <dbReference type="RuleBase" id="RU363019"/>
    </source>
</evidence>
<organism evidence="3 4">
    <name type="scientific">Crotalaria pallida</name>
    <name type="common">Smooth rattlebox</name>
    <name type="synonym">Crotalaria striata</name>
    <dbReference type="NCBI Taxonomy" id="3830"/>
    <lineage>
        <taxon>Eukaryota</taxon>
        <taxon>Viridiplantae</taxon>
        <taxon>Streptophyta</taxon>
        <taxon>Embryophyta</taxon>
        <taxon>Tracheophyta</taxon>
        <taxon>Spermatophyta</taxon>
        <taxon>Magnoliopsida</taxon>
        <taxon>eudicotyledons</taxon>
        <taxon>Gunneridae</taxon>
        <taxon>Pentapetalae</taxon>
        <taxon>rosids</taxon>
        <taxon>fabids</taxon>
        <taxon>Fabales</taxon>
        <taxon>Fabaceae</taxon>
        <taxon>Papilionoideae</taxon>
        <taxon>50 kb inversion clade</taxon>
        <taxon>genistoids sensu lato</taxon>
        <taxon>core genistoids</taxon>
        <taxon>Crotalarieae</taxon>
        <taxon>Crotalaria</taxon>
    </lineage>
</organism>
<protein>
    <recommendedName>
        <fullName evidence="1">Peptidyl-prolyl cis-trans isomerase</fullName>
        <shortName evidence="1">PPIase</shortName>
        <ecNumber evidence="1">5.2.1.8</ecNumber>
    </recommendedName>
</protein>
<comment type="function">
    <text evidence="1">PPIases accelerate the folding of proteins. It catalyzes the cis-trans isomerization of proline imidic peptide bonds in oligopeptides.</text>
</comment>
<evidence type="ECO:0000313" key="3">
    <source>
        <dbReference type="EMBL" id="KAK7273637.1"/>
    </source>
</evidence>
<proteinExistence type="inferred from homology"/>
<dbReference type="Gene3D" id="2.40.100.10">
    <property type="entry name" value="Cyclophilin-like"/>
    <property type="match status" value="1"/>
</dbReference>
<accession>A0AAN9IBW4</accession>
<dbReference type="InterPro" id="IPR029000">
    <property type="entry name" value="Cyclophilin-like_dom_sf"/>
</dbReference>
<dbReference type="EC" id="5.2.1.8" evidence="1"/>
<comment type="caution">
    <text evidence="3">The sequence shown here is derived from an EMBL/GenBank/DDBJ whole genome shotgun (WGS) entry which is preliminary data.</text>
</comment>
<comment type="catalytic activity">
    <reaction evidence="1">
        <text>[protein]-peptidylproline (omega=180) = [protein]-peptidylproline (omega=0)</text>
        <dbReference type="Rhea" id="RHEA:16237"/>
        <dbReference type="Rhea" id="RHEA-COMP:10747"/>
        <dbReference type="Rhea" id="RHEA-COMP:10748"/>
        <dbReference type="ChEBI" id="CHEBI:83833"/>
        <dbReference type="ChEBI" id="CHEBI:83834"/>
        <dbReference type="EC" id="5.2.1.8"/>
    </reaction>
</comment>
<gene>
    <name evidence="3" type="ORF">RIF29_14694</name>
</gene>
<name>A0AAN9IBW4_CROPI</name>
<dbReference type="Proteomes" id="UP001372338">
    <property type="component" value="Unassembled WGS sequence"/>
</dbReference>
<keyword evidence="4" id="KW-1185">Reference proteome</keyword>
<evidence type="ECO:0000313" key="4">
    <source>
        <dbReference type="Proteomes" id="UP001372338"/>
    </source>
</evidence>
<evidence type="ECO:0000259" key="2">
    <source>
        <dbReference type="Pfam" id="PF00160"/>
    </source>
</evidence>
<keyword evidence="1" id="KW-0697">Rotamase</keyword>
<sequence length="74" mass="8229">MFTLFHLFPLPTRLSGHLSMANFGEDTNGSQFFITTVKTSWIAKALSNCSASTGDIISTTEAQTRLETTTQRHY</sequence>
<dbReference type="EMBL" id="JAYWIO010000003">
    <property type="protein sequence ID" value="KAK7273637.1"/>
    <property type="molecule type" value="Genomic_DNA"/>
</dbReference>
<comment type="similarity">
    <text evidence="1">Belongs to the cyclophilin-type PPIase family.</text>
</comment>
<keyword evidence="1" id="KW-0413">Isomerase</keyword>
<dbReference type="SUPFAM" id="SSF50891">
    <property type="entry name" value="Cyclophilin-like"/>
    <property type="match status" value="1"/>
</dbReference>
<dbReference type="GO" id="GO:0003755">
    <property type="term" value="F:peptidyl-prolyl cis-trans isomerase activity"/>
    <property type="evidence" value="ECO:0007669"/>
    <property type="project" value="UniProtKB-UniRule"/>
</dbReference>
<feature type="domain" description="PPIase cyclophilin-type" evidence="2">
    <location>
        <begin position="15"/>
        <end position="44"/>
    </location>
</feature>